<name>A0A329S3J9_9STRA</name>
<dbReference type="Proteomes" id="UP000251314">
    <property type="component" value="Unassembled WGS sequence"/>
</dbReference>
<evidence type="ECO:0000313" key="6">
    <source>
        <dbReference type="Proteomes" id="UP000251314"/>
    </source>
</evidence>
<organism evidence="5 6">
    <name type="scientific">Phytophthora cactorum</name>
    <dbReference type="NCBI Taxonomy" id="29920"/>
    <lineage>
        <taxon>Eukaryota</taxon>
        <taxon>Sar</taxon>
        <taxon>Stramenopiles</taxon>
        <taxon>Oomycota</taxon>
        <taxon>Peronosporomycetes</taxon>
        <taxon>Peronosporales</taxon>
        <taxon>Peronosporaceae</taxon>
        <taxon>Phytophthora</taxon>
    </lineage>
</organism>
<dbReference type="VEuPathDB" id="FungiDB:PC110_g12166"/>
<evidence type="ECO:0000313" key="4">
    <source>
        <dbReference type="EMBL" id="KAG3223383.1"/>
    </source>
</evidence>
<proteinExistence type="predicted"/>
<dbReference type="Proteomes" id="UP000774804">
    <property type="component" value="Unassembled WGS sequence"/>
</dbReference>
<keyword evidence="6" id="KW-1185">Reference proteome</keyword>
<comment type="caution">
    <text evidence="5">The sequence shown here is derived from an EMBL/GenBank/DDBJ whole genome shotgun (WGS) entry which is preliminary data.</text>
</comment>
<dbReference type="EMBL" id="RCMG01000074">
    <property type="protein sequence ID" value="KAG2864711.1"/>
    <property type="molecule type" value="Genomic_DNA"/>
</dbReference>
<evidence type="ECO:0000313" key="5">
    <source>
        <dbReference type="EMBL" id="RAW31477.1"/>
    </source>
</evidence>
<evidence type="ECO:0000313" key="3">
    <source>
        <dbReference type="EMBL" id="KAG2985005.1"/>
    </source>
</evidence>
<dbReference type="Proteomes" id="UP000735874">
    <property type="component" value="Unassembled WGS sequence"/>
</dbReference>
<dbReference type="EMBL" id="MJFZ01000320">
    <property type="protein sequence ID" value="RAW31477.1"/>
    <property type="molecule type" value="Genomic_DNA"/>
</dbReference>
<reference evidence="5 6" key="1">
    <citation type="submission" date="2018-01" db="EMBL/GenBank/DDBJ databases">
        <title>Draft genome of the strawberry crown rot pathogen Phytophthora cactorum.</title>
        <authorList>
            <person name="Armitage A.D."/>
            <person name="Lysoe E."/>
            <person name="Nellist C.F."/>
            <person name="Harrison R.J."/>
            <person name="Brurberg M.B."/>
        </authorList>
    </citation>
    <scope>NUCLEOTIDE SEQUENCE [LARGE SCALE GENOMIC DNA]</scope>
    <source>
        <strain evidence="5 6">10300</strain>
    </source>
</reference>
<dbReference type="Proteomes" id="UP000760860">
    <property type="component" value="Unassembled WGS sequence"/>
</dbReference>
<sequence length="35" mass="4083">MRLELVDLDPTARPSAGEVLYRLQVIVRMYEAYTI</sequence>
<dbReference type="EMBL" id="RCMV01000147">
    <property type="protein sequence ID" value="KAG3223383.1"/>
    <property type="molecule type" value="Genomic_DNA"/>
</dbReference>
<dbReference type="Proteomes" id="UP000697107">
    <property type="component" value="Unassembled WGS sequence"/>
</dbReference>
<gene>
    <name evidence="5" type="ORF">PC110_g12166</name>
    <name evidence="1" type="ORF">PC113_g4338</name>
    <name evidence="2" type="ORF">PC115_g7110</name>
    <name evidence="3" type="ORF">PC118_g8569</name>
    <name evidence="4" type="ORF">PC129_g5950</name>
</gene>
<dbReference type="AlphaFoldDB" id="A0A329S3J9"/>
<protein>
    <submittedName>
        <fullName evidence="5">Uncharacterized protein</fullName>
    </submittedName>
</protein>
<reference evidence="1" key="2">
    <citation type="submission" date="2018-10" db="EMBL/GenBank/DDBJ databases">
        <title>Effector identification in a new, highly contiguous assembly of the strawberry crown rot pathogen Phytophthora cactorum.</title>
        <authorList>
            <person name="Armitage A.D."/>
            <person name="Nellist C.F."/>
            <person name="Bates H."/>
            <person name="Vickerstaff R.J."/>
            <person name="Harrison R.J."/>
        </authorList>
    </citation>
    <scope>NUCLEOTIDE SEQUENCE</scope>
    <source>
        <strain evidence="1">15-7</strain>
        <strain evidence="2">4032</strain>
        <strain evidence="3">P415</strain>
        <strain evidence="4">P421</strain>
    </source>
</reference>
<accession>A0A329S3J9</accession>
<dbReference type="EMBL" id="RCMI01000166">
    <property type="protein sequence ID" value="KAG2928835.1"/>
    <property type="molecule type" value="Genomic_DNA"/>
</dbReference>
<dbReference type="OrthoDB" id="93634at2759"/>
<dbReference type="EMBL" id="RCML01000221">
    <property type="protein sequence ID" value="KAG2985005.1"/>
    <property type="molecule type" value="Genomic_DNA"/>
</dbReference>
<evidence type="ECO:0000313" key="1">
    <source>
        <dbReference type="EMBL" id="KAG2864711.1"/>
    </source>
</evidence>
<evidence type="ECO:0000313" key="2">
    <source>
        <dbReference type="EMBL" id="KAG2928835.1"/>
    </source>
</evidence>